<feature type="binding site" evidence="6">
    <location>
        <position position="188"/>
    </location>
    <ligand>
        <name>ATP</name>
        <dbReference type="ChEBI" id="CHEBI:30616"/>
    </ligand>
</feature>
<name>A0AAN9BY56_9CAEN</name>
<feature type="region of interest" description="Disordered" evidence="7">
    <location>
        <begin position="69"/>
        <end position="97"/>
    </location>
</feature>
<dbReference type="PROSITE" id="PS00107">
    <property type="entry name" value="PROTEIN_KINASE_ATP"/>
    <property type="match status" value="1"/>
</dbReference>
<dbReference type="InterPro" id="IPR017441">
    <property type="entry name" value="Protein_kinase_ATP_BS"/>
</dbReference>
<dbReference type="InterPro" id="IPR011009">
    <property type="entry name" value="Kinase-like_dom_sf"/>
</dbReference>
<keyword evidence="5 6" id="KW-0067">ATP-binding</keyword>
<keyword evidence="2" id="KW-0808">Transferase</keyword>
<dbReference type="AlphaFoldDB" id="A0AAN9BY56"/>
<dbReference type="GO" id="GO:0004674">
    <property type="term" value="F:protein serine/threonine kinase activity"/>
    <property type="evidence" value="ECO:0007669"/>
    <property type="project" value="UniProtKB-KW"/>
</dbReference>
<proteinExistence type="predicted"/>
<dbReference type="GO" id="GO:0005524">
    <property type="term" value="F:ATP binding"/>
    <property type="evidence" value="ECO:0007669"/>
    <property type="project" value="UniProtKB-UniRule"/>
</dbReference>
<keyword evidence="4" id="KW-0418">Kinase</keyword>
<accession>A0AAN9BY56</accession>
<gene>
    <name evidence="9" type="ORF">V1264_012696</name>
</gene>
<protein>
    <recommendedName>
        <fullName evidence="8">Protein kinase domain-containing protein</fullName>
    </recommendedName>
</protein>
<evidence type="ECO:0000313" key="10">
    <source>
        <dbReference type="Proteomes" id="UP001374579"/>
    </source>
</evidence>
<dbReference type="Pfam" id="PF00069">
    <property type="entry name" value="Pkinase"/>
    <property type="match status" value="1"/>
</dbReference>
<dbReference type="FunFam" id="1.10.510.10:FF:000071">
    <property type="entry name" value="Mitogen-activated protein kinase kinase kinase 3 isoform 2"/>
    <property type="match status" value="1"/>
</dbReference>
<evidence type="ECO:0000256" key="6">
    <source>
        <dbReference type="PROSITE-ProRule" id="PRU10141"/>
    </source>
</evidence>
<sequence>MYGYGHSNGSMSDSVSSLDQHSVDSSYISASGHSGDTYPFRRRDSRRSVLSDSAKDDYNKEAKKHFGTFPRGFESMSGPPTVDGPGTHTFPRSTCRTGRPEAEYNLRTLMSRGSEGTLSTCSSSSSGLPTDPDMDSPGAAFPTRTSALFSKSPRAPTHWKKGRVLGTGAFGMVFQCYDSDTGVELAVKQVQLGTMNAEVSKEVRALENEVQLLRNFQHERIVQYYGCQEDNSVLSIFIEFMPGGSVLDQLKQYGPLTETVARKYTWQILQGLAFLHKNVIVHRDIKAANVLRDTQGNVKLGDFGASKRLQVIASATGLKSVVGTPHWMAPEVINGDGYGRKADVWSVGCTLVEMLTGKPPYGDYEPLAAMYQIVSNKHPKYKLPPQCSVHVENFLTLTFRCAVTGRPSAEDLLKTTFVRDFT</sequence>
<feature type="compositionally biased region" description="Basic and acidic residues" evidence="7">
    <location>
        <begin position="39"/>
        <end position="56"/>
    </location>
</feature>
<comment type="caution">
    <text evidence="9">The sequence shown here is derived from an EMBL/GenBank/DDBJ whole genome shotgun (WGS) entry which is preliminary data.</text>
</comment>
<dbReference type="PROSITE" id="PS50011">
    <property type="entry name" value="PROTEIN_KINASE_DOM"/>
    <property type="match status" value="1"/>
</dbReference>
<dbReference type="Proteomes" id="UP001374579">
    <property type="component" value="Unassembled WGS sequence"/>
</dbReference>
<dbReference type="PANTHER" id="PTHR11584">
    <property type="entry name" value="SERINE/THREONINE PROTEIN KINASE"/>
    <property type="match status" value="1"/>
</dbReference>
<evidence type="ECO:0000256" key="7">
    <source>
        <dbReference type="SAM" id="MobiDB-lite"/>
    </source>
</evidence>
<feature type="compositionally biased region" description="Low complexity" evidence="7">
    <location>
        <begin position="113"/>
        <end position="128"/>
    </location>
</feature>
<evidence type="ECO:0000256" key="2">
    <source>
        <dbReference type="ARBA" id="ARBA00022679"/>
    </source>
</evidence>
<evidence type="ECO:0000256" key="4">
    <source>
        <dbReference type="ARBA" id="ARBA00022777"/>
    </source>
</evidence>
<dbReference type="Gene3D" id="1.10.510.10">
    <property type="entry name" value="Transferase(Phosphotransferase) domain 1"/>
    <property type="match status" value="1"/>
</dbReference>
<keyword evidence="3 6" id="KW-0547">Nucleotide-binding</keyword>
<evidence type="ECO:0000256" key="5">
    <source>
        <dbReference type="ARBA" id="ARBA00022840"/>
    </source>
</evidence>
<dbReference type="InterPro" id="IPR000719">
    <property type="entry name" value="Prot_kinase_dom"/>
</dbReference>
<dbReference type="GO" id="GO:0035556">
    <property type="term" value="P:intracellular signal transduction"/>
    <property type="evidence" value="ECO:0007669"/>
    <property type="project" value="UniProtKB-ARBA"/>
</dbReference>
<dbReference type="SUPFAM" id="SSF56112">
    <property type="entry name" value="Protein kinase-like (PK-like)"/>
    <property type="match status" value="1"/>
</dbReference>
<dbReference type="EMBL" id="JBAMIC010000002">
    <property type="protein sequence ID" value="KAK7113400.1"/>
    <property type="molecule type" value="Genomic_DNA"/>
</dbReference>
<feature type="region of interest" description="Disordered" evidence="7">
    <location>
        <begin position="113"/>
        <end position="133"/>
    </location>
</feature>
<reference evidence="9 10" key="1">
    <citation type="submission" date="2024-02" db="EMBL/GenBank/DDBJ databases">
        <title>Chromosome-scale genome assembly of the rough periwinkle Littorina saxatilis.</title>
        <authorList>
            <person name="De Jode A."/>
            <person name="Faria R."/>
            <person name="Formenti G."/>
            <person name="Sims Y."/>
            <person name="Smith T.P."/>
            <person name="Tracey A."/>
            <person name="Wood J.M.D."/>
            <person name="Zagrodzka Z.B."/>
            <person name="Johannesson K."/>
            <person name="Butlin R.K."/>
            <person name="Leder E.H."/>
        </authorList>
    </citation>
    <scope>NUCLEOTIDE SEQUENCE [LARGE SCALE GENOMIC DNA]</scope>
    <source>
        <strain evidence="9">Snail1</strain>
        <tissue evidence="9">Muscle</tissue>
    </source>
</reference>
<keyword evidence="10" id="KW-1185">Reference proteome</keyword>
<dbReference type="PANTHER" id="PTHR11584:SF369">
    <property type="entry name" value="MITOGEN-ACTIVATED PROTEIN KINASE KINASE KINASE 19-RELATED"/>
    <property type="match status" value="1"/>
</dbReference>
<evidence type="ECO:0000256" key="3">
    <source>
        <dbReference type="ARBA" id="ARBA00022741"/>
    </source>
</evidence>
<feature type="domain" description="Protein kinase" evidence="8">
    <location>
        <begin position="159"/>
        <end position="418"/>
    </location>
</feature>
<organism evidence="9 10">
    <name type="scientific">Littorina saxatilis</name>
    <dbReference type="NCBI Taxonomy" id="31220"/>
    <lineage>
        <taxon>Eukaryota</taxon>
        <taxon>Metazoa</taxon>
        <taxon>Spiralia</taxon>
        <taxon>Lophotrochozoa</taxon>
        <taxon>Mollusca</taxon>
        <taxon>Gastropoda</taxon>
        <taxon>Caenogastropoda</taxon>
        <taxon>Littorinimorpha</taxon>
        <taxon>Littorinoidea</taxon>
        <taxon>Littorinidae</taxon>
        <taxon>Littorina</taxon>
    </lineage>
</organism>
<evidence type="ECO:0000313" key="9">
    <source>
        <dbReference type="EMBL" id="KAK7113400.1"/>
    </source>
</evidence>
<feature type="region of interest" description="Disordered" evidence="7">
    <location>
        <begin position="1"/>
        <end position="56"/>
    </location>
</feature>
<feature type="compositionally biased region" description="Polar residues" evidence="7">
    <location>
        <begin position="7"/>
        <end position="34"/>
    </location>
</feature>
<keyword evidence="1" id="KW-0723">Serine/threonine-protein kinase</keyword>
<dbReference type="SMART" id="SM00220">
    <property type="entry name" value="S_TKc"/>
    <property type="match status" value="1"/>
</dbReference>
<evidence type="ECO:0000256" key="1">
    <source>
        <dbReference type="ARBA" id="ARBA00022527"/>
    </source>
</evidence>
<evidence type="ECO:0000259" key="8">
    <source>
        <dbReference type="PROSITE" id="PS50011"/>
    </source>
</evidence>